<dbReference type="Proteomes" id="UP000229381">
    <property type="component" value="Unassembled WGS sequence"/>
</dbReference>
<organism evidence="1 2">
    <name type="scientific">Candidatus Nealsonbacteria bacterium CG11_big_fil_rev_8_21_14_0_20_39_9</name>
    <dbReference type="NCBI Taxonomy" id="1974715"/>
    <lineage>
        <taxon>Bacteria</taxon>
        <taxon>Candidatus Nealsoniibacteriota</taxon>
    </lineage>
</organism>
<sequence length="345" mass="40291">MNINQWLLQVSQAYQSVGKQFSPDKRSFILAELSESITELQKEILAEVYDVMTRFFYNKAFRGEAFGSLSRIKERFGSSLEENYGLSSGPFIDMAKTYWTYKLEVLDLFPQYHKCALAQILSEIETAIAGIFFPTPGPISLPVSRKEAQRQLLQEYAPKMDIERFLSESPILKVSEGQKRSRIMGIFENLLFFKPQWYKLLPDSVKPIDKRKIKKIEDFRKRYRFTDEVMFMGIMVSRWAVKRIQKFCLEQLKRQMPDASEQELWKGVLLSRFNVKLVSPPETNPFAEPLSQEEILSRIENIDNIVSGFKSFDDVIAYIILMDEEENRFYDPSGIQDELNNLLET</sequence>
<evidence type="ECO:0000313" key="1">
    <source>
        <dbReference type="EMBL" id="PIQ98242.1"/>
    </source>
</evidence>
<comment type="caution">
    <text evidence="1">The sequence shown here is derived from an EMBL/GenBank/DDBJ whole genome shotgun (WGS) entry which is preliminary data.</text>
</comment>
<gene>
    <name evidence="1" type="ORF">COV64_02355</name>
</gene>
<name>A0A2H0MNL1_9BACT</name>
<dbReference type="AlphaFoldDB" id="A0A2H0MNL1"/>
<proteinExistence type="predicted"/>
<evidence type="ECO:0000313" key="2">
    <source>
        <dbReference type="Proteomes" id="UP000229381"/>
    </source>
</evidence>
<protein>
    <submittedName>
        <fullName evidence="1">Uncharacterized protein</fullName>
    </submittedName>
</protein>
<accession>A0A2H0MNL1</accession>
<reference evidence="1 2" key="1">
    <citation type="submission" date="2017-09" db="EMBL/GenBank/DDBJ databases">
        <title>Depth-based differentiation of microbial function through sediment-hosted aquifers and enrichment of novel symbionts in the deep terrestrial subsurface.</title>
        <authorList>
            <person name="Probst A.J."/>
            <person name="Ladd B."/>
            <person name="Jarett J.K."/>
            <person name="Geller-Mcgrath D.E."/>
            <person name="Sieber C.M."/>
            <person name="Emerson J.B."/>
            <person name="Anantharaman K."/>
            <person name="Thomas B.C."/>
            <person name="Malmstrom R."/>
            <person name="Stieglmeier M."/>
            <person name="Klingl A."/>
            <person name="Woyke T."/>
            <person name="Ryan C.M."/>
            <person name="Banfield J.F."/>
        </authorList>
    </citation>
    <scope>NUCLEOTIDE SEQUENCE [LARGE SCALE GENOMIC DNA]</scope>
    <source>
        <strain evidence="1">CG11_big_fil_rev_8_21_14_0_20_39_9</strain>
    </source>
</reference>
<dbReference type="EMBL" id="PCWI01000050">
    <property type="protein sequence ID" value="PIQ98242.1"/>
    <property type="molecule type" value="Genomic_DNA"/>
</dbReference>